<dbReference type="GO" id="GO:0008289">
    <property type="term" value="F:lipid binding"/>
    <property type="evidence" value="ECO:0007669"/>
    <property type="project" value="InterPro"/>
</dbReference>
<dbReference type="SUPFAM" id="SSF55394">
    <property type="entry name" value="Bactericidal permeability-increasing protein, BPI"/>
    <property type="match status" value="1"/>
</dbReference>
<protein>
    <recommendedName>
        <fullName evidence="1">Lipid-binding serum glycoprotein C-terminal domain-containing protein</fullName>
    </recommendedName>
</protein>
<dbReference type="InterPro" id="IPR001124">
    <property type="entry name" value="Lipid-bd_serum_glycop_C"/>
</dbReference>
<dbReference type="OrthoDB" id="5776980at2759"/>
<dbReference type="PANTHER" id="PTHR10504:SF136">
    <property type="entry name" value="NOSE RESISTANT TO FLUOXETINE PROTEIN 5"/>
    <property type="match status" value="1"/>
</dbReference>
<evidence type="ECO:0000313" key="3">
    <source>
        <dbReference type="Proteomes" id="UP000053766"/>
    </source>
</evidence>
<reference evidence="2 3" key="1">
    <citation type="submission" date="2013-11" db="EMBL/GenBank/DDBJ databases">
        <title>Draft genome of the bovine lungworm Dictyocaulus viviparus.</title>
        <authorList>
            <person name="Mitreva M."/>
        </authorList>
    </citation>
    <scope>NUCLEOTIDE SEQUENCE [LARGE SCALE GENOMIC DNA]</scope>
    <source>
        <strain evidence="2 3">HannoverDv2000</strain>
    </source>
</reference>
<dbReference type="GO" id="GO:0005615">
    <property type="term" value="C:extracellular space"/>
    <property type="evidence" value="ECO:0007669"/>
    <property type="project" value="TreeGrafter"/>
</dbReference>
<dbReference type="EMBL" id="KN716411">
    <property type="protein sequence ID" value="KJH45366.1"/>
    <property type="molecule type" value="Genomic_DNA"/>
</dbReference>
<organism evidence="2 3">
    <name type="scientific">Dictyocaulus viviparus</name>
    <name type="common">Bovine lungworm</name>
    <dbReference type="NCBI Taxonomy" id="29172"/>
    <lineage>
        <taxon>Eukaryota</taxon>
        <taxon>Metazoa</taxon>
        <taxon>Ecdysozoa</taxon>
        <taxon>Nematoda</taxon>
        <taxon>Chromadorea</taxon>
        <taxon>Rhabditida</taxon>
        <taxon>Rhabditina</taxon>
        <taxon>Rhabditomorpha</taxon>
        <taxon>Strongyloidea</taxon>
        <taxon>Metastrongylidae</taxon>
        <taxon>Dictyocaulus</taxon>
    </lineage>
</organism>
<dbReference type="InterPro" id="IPR017943">
    <property type="entry name" value="Bactericidal_perm-incr_a/b_dom"/>
</dbReference>
<gene>
    <name evidence="2" type="ORF">DICVIV_08579</name>
</gene>
<name>A0A0D8XSM1_DICVI</name>
<dbReference type="STRING" id="29172.A0A0D8XSM1"/>
<accession>A0A0D8XSM1</accession>
<dbReference type="InterPro" id="IPR032942">
    <property type="entry name" value="BPI/LBP/Plunc"/>
</dbReference>
<sequence>MKTTIFIRVDRLLLFALKVNTDALEDLHYIKFVFLKDVVFGIDGGLLFNGVSAKNIDHPTDLNISVLQEKMIGILLTDTVANTFFSHIFENEMGTVHERFELHHLPRPLRKIANVVCSKCFLDISANLTEQPQVEISAKKGIRLEIAGNILIQFQGRDELYNLIYATTKLHVTFKPTIRHSQLYGDVSLTQIDVKVFDLGVGGILSKPIEKLVSFVVPRVLWPQVKKRIRFAVNKRGIQLPVLCGIALEHMSLSYIDRAAVVNTDFTFDLPLFVRKFKLYLIKKAEIYNSMPTYVEI</sequence>
<evidence type="ECO:0000313" key="2">
    <source>
        <dbReference type="EMBL" id="KJH45366.1"/>
    </source>
</evidence>
<proteinExistence type="predicted"/>
<dbReference type="PANTHER" id="PTHR10504">
    <property type="entry name" value="BACTERICIDAL PERMEABILITY-INCREASING BPI PROTEIN-RELATED"/>
    <property type="match status" value="1"/>
</dbReference>
<dbReference type="AlphaFoldDB" id="A0A0D8XSM1"/>
<dbReference type="Pfam" id="PF02886">
    <property type="entry name" value="LBP_BPI_CETP_C"/>
    <property type="match status" value="1"/>
</dbReference>
<reference evidence="3" key="2">
    <citation type="journal article" date="2016" name="Sci. Rep.">
        <title>Dictyocaulus viviparus genome, variome and transcriptome elucidate lungworm biology and support future intervention.</title>
        <authorList>
            <person name="McNulty S.N."/>
            <person name="Strube C."/>
            <person name="Rosa B.A."/>
            <person name="Martin J.C."/>
            <person name="Tyagi R."/>
            <person name="Choi Y.J."/>
            <person name="Wang Q."/>
            <person name="Hallsworth Pepin K."/>
            <person name="Zhang X."/>
            <person name="Ozersky P."/>
            <person name="Wilson R.K."/>
            <person name="Sternberg P.W."/>
            <person name="Gasser R.B."/>
            <person name="Mitreva M."/>
        </authorList>
    </citation>
    <scope>NUCLEOTIDE SEQUENCE [LARGE SCALE GENOMIC DNA]</scope>
    <source>
        <strain evidence="3">HannoverDv2000</strain>
    </source>
</reference>
<dbReference type="Gene3D" id="3.15.20.10">
    <property type="entry name" value="Bactericidal permeability-increasing protein, domain 2"/>
    <property type="match status" value="1"/>
</dbReference>
<dbReference type="Proteomes" id="UP000053766">
    <property type="component" value="Unassembled WGS sequence"/>
</dbReference>
<keyword evidence="3" id="KW-1185">Reference proteome</keyword>
<evidence type="ECO:0000259" key="1">
    <source>
        <dbReference type="SMART" id="SM00329"/>
    </source>
</evidence>
<dbReference type="SMART" id="SM00329">
    <property type="entry name" value="BPI2"/>
    <property type="match status" value="1"/>
</dbReference>
<feature type="domain" description="Lipid-binding serum glycoprotein C-terminal" evidence="1">
    <location>
        <begin position="66"/>
        <end position="264"/>
    </location>
</feature>